<dbReference type="AlphaFoldDB" id="A0A238KH30"/>
<keyword evidence="3" id="KW-1185">Reference proteome</keyword>
<keyword evidence="1" id="KW-0812">Transmembrane</keyword>
<proteinExistence type="predicted"/>
<dbReference type="Proteomes" id="UP000220836">
    <property type="component" value="Unassembled WGS sequence"/>
</dbReference>
<keyword evidence="1" id="KW-1133">Transmembrane helix</keyword>
<evidence type="ECO:0000313" key="2">
    <source>
        <dbReference type="EMBL" id="SMX42139.1"/>
    </source>
</evidence>
<sequence length="135" mass="14843">MIKVVLVMTGILVAVTALAYAMTGLVALIVLAIAAWPFIVALFAGAQLVLAGQYYTAGAVVFGGLVAQFLWTAFQGHSQRRKQAEELYRIQFRHRQEQELLAAHGRDSERIRGWDGKSQLKLEVTPLPEGLEHLG</sequence>
<evidence type="ECO:0000256" key="1">
    <source>
        <dbReference type="SAM" id="Phobius"/>
    </source>
</evidence>
<accession>A0A238KH30</accession>
<gene>
    <name evidence="2" type="ORF">PEV8663_02424</name>
</gene>
<feature type="transmembrane region" description="Helical" evidence="1">
    <location>
        <begin position="57"/>
        <end position="74"/>
    </location>
</feature>
<dbReference type="RefSeq" id="WP_141468083.1">
    <property type="nucleotide sequence ID" value="NZ_FXYH01000007.1"/>
</dbReference>
<keyword evidence="1" id="KW-0472">Membrane</keyword>
<protein>
    <submittedName>
        <fullName evidence="2">Uncharacterized protein</fullName>
    </submittedName>
</protein>
<evidence type="ECO:0000313" key="3">
    <source>
        <dbReference type="Proteomes" id="UP000220836"/>
    </source>
</evidence>
<dbReference type="EMBL" id="FXYH01000007">
    <property type="protein sequence ID" value="SMX42139.1"/>
    <property type="molecule type" value="Genomic_DNA"/>
</dbReference>
<reference evidence="2 3" key="1">
    <citation type="submission" date="2017-05" db="EMBL/GenBank/DDBJ databases">
        <authorList>
            <person name="Song R."/>
            <person name="Chenine A.L."/>
            <person name="Ruprecht R.M."/>
        </authorList>
    </citation>
    <scope>NUCLEOTIDE SEQUENCE [LARGE SCALE GENOMIC DNA]</scope>
    <source>
        <strain evidence="2 3">CECT 8663</strain>
    </source>
</reference>
<feature type="transmembrane region" description="Helical" evidence="1">
    <location>
        <begin position="29"/>
        <end position="50"/>
    </location>
</feature>
<name>A0A238KH30_9RHOB</name>
<organism evidence="2 3">
    <name type="scientific">Pelagimonas varians</name>
    <dbReference type="NCBI Taxonomy" id="696760"/>
    <lineage>
        <taxon>Bacteria</taxon>
        <taxon>Pseudomonadati</taxon>
        <taxon>Pseudomonadota</taxon>
        <taxon>Alphaproteobacteria</taxon>
        <taxon>Rhodobacterales</taxon>
        <taxon>Roseobacteraceae</taxon>
        <taxon>Pelagimonas</taxon>
    </lineage>
</organism>